<organism evidence="4 5">
    <name type="scientific">Gigaspora margarita</name>
    <dbReference type="NCBI Taxonomy" id="4874"/>
    <lineage>
        <taxon>Eukaryota</taxon>
        <taxon>Fungi</taxon>
        <taxon>Fungi incertae sedis</taxon>
        <taxon>Mucoromycota</taxon>
        <taxon>Glomeromycotina</taxon>
        <taxon>Glomeromycetes</taxon>
        <taxon>Diversisporales</taxon>
        <taxon>Gigasporaceae</taxon>
        <taxon>Gigaspora</taxon>
    </lineage>
</organism>
<evidence type="ECO:0000256" key="1">
    <source>
        <dbReference type="ARBA" id="ARBA00006194"/>
    </source>
</evidence>
<dbReference type="Gene3D" id="3.30.420.80">
    <property type="entry name" value="Ribosomal protein S11"/>
    <property type="match status" value="1"/>
</dbReference>
<reference evidence="4 5" key="1">
    <citation type="journal article" date="2019" name="Environ. Microbiol.">
        <title>At the nexus of three kingdoms: the genome of the mycorrhizal fungus Gigaspora margarita provides insights into plant, endobacterial and fungal interactions.</title>
        <authorList>
            <person name="Venice F."/>
            <person name="Ghignone S."/>
            <person name="Salvioli di Fossalunga A."/>
            <person name="Amselem J."/>
            <person name="Novero M."/>
            <person name="Xianan X."/>
            <person name="Sedzielewska Toro K."/>
            <person name="Morin E."/>
            <person name="Lipzen A."/>
            <person name="Grigoriev I.V."/>
            <person name="Henrissat B."/>
            <person name="Martin F.M."/>
            <person name="Bonfante P."/>
        </authorList>
    </citation>
    <scope>NUCLEOTIDE SEQUENCE [LARGE SCALE GENOMIC DNA]</scope>
    <source>
        <strain evidence="4 5">BEG34</strain>
    </source>
</reference>
<accession>A0A8H4ETP7</accession>
<dbReference type="PIRSF" id="PIRSF002131">
    <property type="entry name" value="Ribosomal_S11"/>
    <property type="match status" value="1"/>
</dbReference>
<dbReference type="GO" id="GO:0003735">
    <property type="term" value="F:structural constituent of ribosome"/>
    <property type="evidence" value="ECO:0007669"/>
    <property type="project" value="InterPro"/>
</dbReference>
<comment type="caution">
    <text evidence="4">The sequence shown here is derived from an EMBL/GenBank/DDBJ whole genome shotgun (WGS) entry which is preliminary data.</text>
</comment>
<dbReference type="AlphaFoldDB" id="A0A8H4ETP7"/>
<evidence type="ECO:0000256" key="3">
    <source>
        <dbReference type="ARBA" id="ARBA00023274"/>
    </source>
</evidence>
<keyword evidence="2 4" id="KW-0689">Ribosomal protein</keyword>
<dbReference type="PANTHER" id="PTHR11759">
    <property type="entry name" value="40S RIBOSOMAL PROTEIN S14/30S RIBOSOMAL PROTEIN S11"/>
    <property type="match status" value="1"/>
</dbReference>
<dbReference type="GO" id="GO:1990904">
    <property type="term" value="C:ribonucleoprotein complex"/>
    <property type="evidence" value="ECO:0007669"/>
    <property type="project" value="UniProtKB-KW"/>
</dbReference>
<evidence type="ECO:0000256" key="2">
    <source>
        <dbReference type="ARBA" id="ARBA00022980"/>
    </source>
</evidence>
<dbReference type="OrthoDB" id="1654884at2759"/>
<dbReference type="InterPro" id="IPR036967">
    <property type="entry name" value="Ribosomal_uS11_sf"/>
</dbReference>
<keyword evidence="5" id="KW-1185">Reference proteome</keyword>
<sequence length="144" mass="16315">MIQFQKKKVKLKLKTKKETKKKLVKAFPGVKFSFNNTILDISKENGDILAMASAGSIDLGNKKITYTKKGTPFMAEKVAEEIIRKAYEFGINNVKLQVKNIGASRDIVIKRILLLEKKSLNVEALIDRTPVHHGGYHFVKIPKY</sequence>
<dbReference type="EMBL" id="WTPW01000071">
    <property type="protein sequence ID" value="KAF0552120.1"/>
    <property type="molecule type" value="Genomic_DNA"/>
</dbReference>
<dbReference type="InterPro" id="IPR001971">
    <property type="entry name" value="Ribosomal_uS11"/>
</dbReference>
<evidence type="ECO:0000313" key="5">
    <source>
        <dbReference type="Proteomes" id="UP000439903"/>
    </source>
</evidence>
<dbReference type="HAMAP" id="MF_01310">
    <property type="entry name" value="Ribosomal_uS11"/>
    <property type="match status" value="1"/>
</dbReference>
<keyword evidence="3" id="KW-0687">Ribonucleoprotein</keyword>
<dbReference type="GO" id="GO:0006412">
    <property type="term" value="P:translation"/>
    <property type="evidence" value="ECO:0007669"/>
    <property type="project" value="InterPro"/>
</dbReference>
<proteinExistence type="inferred from homology"/>
<dbReference type="Pfam" id="PF00411">
    <property type="entry name" value="Ribosomal_S11"/>
    <property type="match status" value="1"/>
</dbReference>
<comment type="similarity">
    <text evidence="1">Belongs to the universal ribosomal protein uS11 family.</text>
</comment>
<name>A0A8H4ETP7_GIGMA</name>
<dbReference type="SUPFAM" id="SSF53137">
    <property type="entry name" value="Translational machinery components"/>
    <property type="match status" value="1"/>
</dbReference>
<protein>
    <submittedName>
        <fullName evidence="4">30S ribosomal protein S11</fullName>
    </submittedName>
</protein>
<dbReference type="Proteomes" id="UP000439903">
    <property type="component" value="Unassembled WGS sequence"/>
</dbReference>
<gene>
    <name evidence="4" type="ORF">F8M41_022547</name>
</gene>
<dbReference type="GO" id="GO:0005840">
    <property type="term" value="C:ribosome"/>
    <property type="evidence" value="ECO:0007669"/>
    <property type="project" value="UniProtKB-KW"/>
</dbReference>
<evidence type="ECO:0000313" key="4">
    <source>
        <dbReference type="EMBL" id="KAF0552120.1"/>
    </source>
</evidence>